<comment type="subcellular location">
    <subcellularLocation>
        <location evidence="1">Golgi apparatus membrane</location>
        <topology evidence="1">Single-pass type II membrane protein</topology>
    </subcellularLocation>
</comment>
<evidence type="ECO:0000256" key="1">
    <source>
        <dbReference type="ARBA" id="ARBA00004323"/>
    </source>
</evidence>
<feature type="domain" description="Exostosin GT47" evidence="6">
    <location>
        <begin position="55"/>
        <end position="337"/>
    </location>
</feature>
<evidence type="ECO:0000259" key="6">
    <source>
        <dbReference type="Pfam" id="PF03016"/>
    </source>
</evidence>
<keyword evidence="5" id="KW-0333">Golgi apparatus</keyword>
<evidence type="ECO:0000256" key="5">
    <source>
        <dbReference type="ARBA" id="ARBA00023034"/>
    </source>
</evidence>
<name>A0A3S3MKY5_9MAGN</name>
<feature type="domain" description="Exostosin GT47" evidence="6">
    <location>
        <begin position="549"/>
        <end position="830"/>
    </location>
</feature>
<dbReference type="GO" id="GO:0016757">
    <property type="term" value="F:glycosyltransferase activity"/>
    <property type="evidence" value="ECO:0007669"/>
    <property type="project" value="UniProtKB-KW"/>
</dbReference>
<dbReference type="InterPro" id="IPR040911">
    <property type="entry name" value="Exostosin_GT47"/>
</dbReference>
<dbReference type="PANTHER" id="PTHR11062:SF124">
    <property type="entry name" value="XYLOGALACTURONAN BETA-1,3-XYLOSYLTRANSFERASE"/>
    <property type="match status" value="1"/>
</dbReference>
<evidence type="ECO:0000313" key="8">
    <source>
        <dbReference type="Proteomes" id="UP000283530"/>
    </source>
</evidence>
<dbReference type="OrthoDB" id="1924787at2759"/>
<dbReference type="CDD" id="cd01635">
    <property type="entry name" value="Glycosyltransferase_GTB-type"/>
    <property type="match status" value="2"/>
</dbReference>
<evidence type="ECO:0000256" key="4">
    <source>
        <dbReference type="ARBA" id="ARBA00022968"/>
    </source>
</evidence>
<keyword evidence="4" id="KW-0735">Signal-anchor</keyword>
<sequence>MSSSEKLEVGLARARASIQRAIVTRNCTSYKEESFLPRRSIYRNSYAFHQSHIEMEKRFKVWTYKEGEPPLVHDGPCNSIYSTEGQFIDEMESGQSRFSASHPDEAHAFFLPVSIVNVVRYINKPAKSYSRLPLQHLVTDYIGVISNKYPYWNRSQGGDHFFVSCHDWGPDVSDANPELYKNFIRVLCNANTSEGFNPERDAAIPEINIDFGHIFGPEAGMPPSNRSILAFFAGGSHGYIRQLLLERWKDKDDKVKVYEYLPNGQNYKKMMGQSKFCLCPSGYEVASPRLVEAISTGCVPVIICDHYSLPFSDVLDWSKFSVEIPVDRIGDIKEILEGISQTSYLDLQRRVMQVQRHFVLNRPAKSFDVTSMMSVFSWAFPVPTSSLVLLPLLLVFLFPLHFGPLHLFHVLIPSIPQNHTLINHELLLPIPQTSAISEDFTHLPSFNSTTPTNASRISEGFTDGHFAVFNATTDTNTSHATTINKEEVLVIKKTSSLEKIEVGLARARASIQRAVVTRNYTSYKKESYIPRGPIYRNAYAFHQSHIEMEKRFKVWTYREGEPPLVHVGPCNNIYSTEGQFIDEMESGRTMFSARHPDEAHAFFLPVSIVNVVRFINKPANTFSRDPLQHLVTDYIGVVSNKYPYWNRSQGGDHFLVSCHDWAPDVSRANPELYRNFIRVLCNANTSEGFRPERDATIPEINVKFGHLSMPNGRLSPSKRSILAFFAGGAHGYIRKLLLDHWKDRDDQVQVHEYLPKGQNYTNLMSQSKFCLCPSGYEVASPRVVEAISRGCVPVIISDHYALPFSDVLDWSKFSVQISLDRIEDIKVILQGISSRRYLMLYRRVVQVQRHFTLNRPAESFDVTHMVLHSVWLRRLNLRLPY</sequence>
<dbReference type="InterPro" id="IPR004263">
    <property type="entry name" value="Exostosin"/>
</dbReference>
<keyword evidence="3" id="KW-0328">Glycosyltransferase</keyword>
<comment type="caution">
    <text evidence="7">The sequence shown here is derived from an EMBL/GenBank/DDBJ whole genome shotgun (WGS) entry which is preliminary data.</text>
</comment>
<proteinExistence type="inferred from homology"/>
<evidence type="ECO:0000313" key="7">
    <source>
        <dbReference type="EMBL" id="RWR75602.1"/>
    </source>
</evidence>
<dbReference type="SUPFAM" id="SSF53756">
    <property type="entry name" value="UDP-Glycosyltransferase/glycogen phosphorylase"/>
    <property type="match status" value="1"/>
</dbReference>
<protein>
    <submittedName>
        <fullName evidence="7">Exostosin-like protein</fullName>
    </submittedName>
</protein>
<organism evidence="7 8">
    <name type="scientific">Cinnamomum micranthum f. kanehirae</name>
    <dbReference type="NCBI Taxonomy" id="337451"/>
    <lineage>
        <taxon>Eukaryota</taxon>
        <taxon>Viridiplantae</taxon>
        <taxon>Streptophyta</taxon>
        <taxon>Embryophyta</taxon>
        <taxon>Tracheophyta</taxon>
        <taxon>Spermatophyta</taxon>
        <taxon>Magnoliopsida</taxon>
        <taxon>Magnoliidae</taxon>
        <taxon>Laurales</taxon>
        <taxon>Lauraceae</taxon>
        <taxon>Cinnamomum</taxon>
    </lineage>
</organism>
<dbReference type="Proteomes" id="UP000283530">
    <property type="component" value="Unassembled WGS sequence"/>
</dbReference>
<gene>
    <name evidence="7" type="ORF">CKAN_00399300</name>
</gene>
<reference evidence="7 8" key="1">
    <citation type="journal article" date="2019" name="Nat. Plants">
        <title>Stout camphor tree genome fills gaps in understanding of flowering plant genome evolution.</title>
        <authorList>
            <person name="Chaw S.M."/>
            <person name="Liu Y.C."/>
            <person name="Wu Y.W."/>
            <person name="Wang H.Y."/>
            <person name="Lin C.I."/>
            <person name="Wu C.S."/>
            <person name="Ke H.M."/>
            <person name="Chang L.Y."/>
            <person name="Hsu C.Y."/>
            <person name="Yang H.T."/>
            <person name="Sudianto E."/>
            <person name="Hsu M.H."/>
            <person name="Wu K.P."/>
            <person name="Wang L.N."/>
            <person name="Leebens-Mack J.H."/>
            <person name="Tsai I.J."/>
        </authorList>
    </citation>
    <scope>NUCLEOTIDE SEQUENCE [LARGE SCALE GENOMIC DNA]</scope>
    <source>
        <strain evidence="8">cv. Chaw 1501</strain>
        <tissue evidence="7">Young leaves</tissue>
    </source>
</reference>
<dbReference type="AlphaFoldDB" id="A0A3S3MKY5"/>
<keyword evidence="3" id="KW-0808">Transferase</keyword>
<dbReference type="Pfam" id="PF03016">
    <property type="entry name" value="Exostosin_GT47"/>
    <property type="match status" value="2"/>
</dbReference>
<comment type="similarity">
    <text evidence="2">Belongs to the glycosyltransferase 47 family.</text>
</comment>
<keyword evidence="4" id="KW-0812">Transmembrane</keyword>
<accession>A0A3S3MKY5</accession>
<evidence type="ECO:0000256" key="3">
    <source>
        <dbReference type="ARBA" id="ARBA00022676"/>
    </source>
</evidence>
<dbReference type="PANTHER" id="PTHR11062">
    <property type="entry name" value="EXOSTOSIN HEPARAN SULFATE GLYCOSYLTRANSFERASE -RELATED"/>
    <property type="match status" value="1"/>
</dbReference>
<dbReference type="EMBL" id="QPKB01000002">
    <property type="protein sequence ID" value="RWR75602.1"/>
    <property type="molecule type" value="Genomic_DNA"/>
</dbReference>
<dbReference type="GO" id="GO:0000139">
    <property type="term" value="C:Golgi membrane"/>
    <property type="evidence" value="ECO:0007669"/>
    <property type="project" value="UniProtKB-SubCell"/>
</dbReference>
<keyword evidence="8" id="KW-1185">Reference proteome</keyword>
<dbReference type="STRING" id="337451.A0A3S3MKY5"/>
<evidence type="ECO:0000256" key="2">
    <source>
        <dbReference type="ARBA" id="ARBA00010271"/>
    </source>
</evidence>